<reference evidence="1" key="1">
    <citation type="submission" date="2014-09" db="EMBL/GenBank/DDBJ databases">
        <authorList>
            <person name="Magalhaes I.L.F."/>
            <person name="Oliveira U."/>
            <person name="Santos F.R."/>
            <person name="Vidigal T.H.D.A."/>
            <person name="Brescovit A.D."/>
            <person name="Santos A.J."/>
        </authorList>
    </citation>
    <scope>NUCLEOTIDE SEQUENCE</scope>
    <source>
        <tissue evidence="1">Shoot tissue taken approximately 20 cm above the soil surface</tissue>
    </source>
</reference>
<organism evidence="1">
    <name type="scientific">Arundo donax</name>
    <name type="common">Giant reed</name>
    <name type="synonym">Donax arundinaceus</name>
    <dbReference type="NCBI Taxonomy" id="35708"/>
    <lineage>
        <taxon>Eukaryota</taxon>
        <taxon>Viridiplantae</taxon>
        <taxon>Streptophyta</taxon>
        <taxon>Embryophyta</taxon>
        <taxon>Tracheophyta</taxon>
        <taxon>Spermatophyta</taxon>
        <taxon>Magnoliopsida</taxon>
        <taxon>Liliopsida</taxon>
        <taxon>Poales</taxon>
        <taxon>Poaceae</taxon>
        <taxon>PACMAD clade</taxon>
        <taxon>Arundinoideae</taxon>
        <taxon>Arundineae</taxon>
        <taxon>Arundo</taxon>
    </lineage>
</organism>
<reference evidence="1" key="2">
    <citation type="journal article" date="2015" name="Data Brief">
        <title>Shoot transcriptome of the giant reed, Arundo donax.</title>
        <authorList>
            <person name="Barrero R.A."/>
            <person name="Guerrero F.D."/>
            <person name="Moolhuijzen P."/>
            <person name="Goolsby J.A."/>
            <person name="Tidwell J."/>
            <person name="Bellgard S.E."/>
            <person name="Bellgard M.I."/>
        </authorList>
    </citation>
    <scope>NUCLEOTIDE SEQUENCE</scope>
    <source>
        <tissue evidence="1">Shoot tissue taken approximately 20 cm above the soil surface</tissue>
    </source>
</reference>
<sequence>MTFIPPIGLCTVSGSSTPVIRKRCGLFALFFRNCISVMYWLP</sequence>
<accession>A0A0A9ENF0</accession>
<dbReference type="EMBL" id="GBRH01195621">
    <property type="protein sequence ID" value="JAE02275.1"/>
    <property type="molecule type" value="Transcribed_RNA"/>
</dbReference>
<evidence type="ECO:0000313" key="1">
    <source>
        <dbReference type="EMBL" id="JAE02275.1"/>
    </source>
</evidence>
<name>A0A0A9ENF0_ARUDO</name>
<dbReference type="AlphaFoldDB" id="A0A0A9ENF0"/>
<protein>
    <submittedName>
        <fullName evidence="1">Uncharacterized protein</fullName>
    </submittedName>
</protein>
<proteinExistence type="predicted"/>